<evidence type="ECO:0000313" key="1">
    <source>
        <dbReference type="EMBL" id="KAK5802556.1"/>
    </source>
</evidence>
<proteinExistence type="predicted"/>
<evidence type="ECO:0000313" key="2">
    <source>
        <dbReference type="Proteomes" id="UP001358586"/>
    </source>
</evidence>
<reference evidence="1 2" key="1">
    <citation type="submission" date="2023-03" db="EMBL/GenBank/DDBJ databases">
        <title>WGS of Gossypium arboreum.</title>
        <authorList>
            <person name="Yu D."/>
        </authorList>
    </citation>
    <scope>NUCLEOTIDE SEQUENCE [LARGE SCALE GENOMIC DNA]</scope>
    <source>
        <tissue evidence="1">Leaf</tissue>
    </source>
</reference>
<dbReference type="EMBL" id="JARKNE010000009">
    <property type="protein sequence ID" value="KAK5802556.1"/>
    <property type="molecule type" value="Genomic_DNA"/>
</dbReference>
<sequence length="51" mass="5958">MEKLPFLTSFIVRQSKSDQEAIMMDSEGSRPNKAKAGQRAWFKYDTCWVDE</sequence>
<gene>
    <name evidence="1" type="ORF">PVK06_030158</name>
</gene>
<accession>A0ABR0NNM0</accession>
<organism evidence="1 2">
    <name type="scientific">Gossypium arboreum</name>
    <name type="common">Tree cotton</name>
    <name type="synonym">Gossypium nanking</name>
    <dbReference type="NCBI Taxonomy" id="29729"/>
    <lineage>
        <taxon>Eukaryota</taxon>
        <taxon>Viridiplantae</taxon>
        <taxon>Streptophyta</taxon>
        <taxon>Embryophyta</taxon>
        <taxon>Tracheophyta</taxon>
        <taxon>Spermatophyta</taxon>
        <taxon>Magnoliopsida</taxon>
        <taxon>eudicotyledons</taxon>
        <taxon>Gunneridae</taxon>
        <taxon>Pentapetalae</taxon>
        <taxon>rosids</taxon>
        <taxon>malvids</taxon>
        <taxon>Malvales</taxon>
        <taxon>Malvaceae</taxon>
        <taxon>Malvoideae</taxon>
        <taxon>Gossypium</taxon>
    </lineage>
</organism>
<dbReference type="Proteomes" id="UP001358586">
    <property type="component" value="Chromosome 9"/>
</dbReference>
<keyword evidence="2" id="KW-1185">Reference proteome</keyword>
<name>A0ABR0NNM0_GOSAR</name>
<protein>
    <submittedName>
        <fullName evidence="1">Uncharacterized protein</fullName>
    </submittedName>
</protein>
<comment type="caution">
    <text evidence="1">The sequence shown here is derived from an EMBL/GenBank/DDBJ whole genome shotgun (WGS) entry which is preliminary data.</text>
</comment>